<gene>
    <name evidence="2" type="ORF">LY79DRAFT_541787</name>
</gene>
<protein>
    <recommendedName>
        <fullName evidence="4">BTB domain-containing protein</fullName>
    </recommendedName>
</protein>
<evidence type="ECO:0000256" key="1">
    <source>
        <dbReference type="SAM" id="MobiDB-lite"/>
    </source>
</evidence>
<dbReference type="GeneID" id="85441196"/>
<dbReference type="AlphaFoldDB" id="A0AAD8Q7T5"/>
<evidence type="ECO:0000313" key="2">
    <source>
        <dbReference type="EMBL" id="KAK1597480.1"/>
    </source>
</evidence>
<comment type="caution">
    <text evidence="2">The sequence shown here is derived from an EMBL/GenBank/DDBJ whole genome shotgun (WGS) entry which is preliminary data.</text>
</comment>
<proteinExistence type="predicted"/>
<dbReference type="Proteomes" id="UP001230504">
    <property type="component" value="Unassembled WGS sequence"/>
</dbReference>
<feature type="compositionally biased region" description="Basic and acidic residues" evidence="1">
    <location>
        <begin position="376"/>
        <end position="389"/>
    </location>
</feature>
<dbReference type="EMBL" id="JAHLJV010000008">
    <property type="protein sequence ID" value="KAK1597480.1"/>
    <property type="molecule type" value="Genomic_DNA"/>
</dbReference>
<evidence type="ECO:0008006" key="4">
    <source>
        <dbReference type="Google" id="ProtNLM"/>
    </source>
</evidence>
<reference evidence="2" key="1">
    <citation type="submission" date="2021-06" db="EMBL/GenBank/DDBJ databases">
        <title>Comparative genomics, transcriptomics and evolutionary studies reveal genomic signatures of adaptation to plant cell wall in hemibiotrophic fungi.</title>
        <authorList>
            <consortium name="DOE Joint Genome Institute"/>
            <person name="Baroncelli R."/>
            <person name="Diaz J.F."/>
            <person name="Benocci T."/>
            <person name="Peng M."/>
            <person name="Battaglia E."/>
            <person name="Haridas S."/>
            <person name="Andreopoulos W."/>
            <person name="Labutti K."/>
            <person name="Pangilinan J."/>
            <person name="Floch G.L."/>
            <person name="Makela M.R."/>
            <person name="Henrissat B."/>
            <person name="Grigoriev I.V."/>
            <person name="Crouch J.A."/>
            <person name="De Vries R.P."/>
            <person name="Sukno S.A."/>
            <person name="Thon M.R."/>
        </authorList>
    </citation>
    <scope>NUCLEOTIDE SEQUENCE</scope>
    <source>
        <strain evidence="2">CBS 125086</strain>
    </source>
</reference>
<name>A0AAD8Q7T5_9PEZI</name>
<sequence length="404" mass="44372">MASHHDAIDCSFDTAKGSSDDINPPSDKRTNSEEVSMIMDTHTTHAEPIYPVGDLFVILLSHEKSFIAGFQLSSKVCSVASKTIATLIDTTCGTQDGRKVARLYDCVDLEVDAFRCIFSVLHYTNTYTYRHLTAEDLLQVAKVNAILDCGKALAPWICLWCDSIRQEIAGHDQPKTEELGMLLSSAITFKAEEEVAKLVAFAPHHLPMNFLEIWARSQDLRDLHKSKSLNGLHMNVAKLFSCTSELIHSIDGVLSSRSQVYTTGRKLCPSCGRRHPSTAKKCHPCHEIILWSELCTKQHRIGDYLRILTDKRLWPLNVLSKDDTSISQIVQRVTSMSLNISHTCGGGTKCPLLVHINGLLPKVKHAVGGAVPGVEQGEKGKIQGDRDGDNGADAAGSINTNVTN</sequence>
<accession>A0AAD8Q7T5</accession>
<dbReference type="RefSeq" id="XP_060418270.1">
    <property type="nucleotide sequence ID" value="XM_060556956.1"/>
</dbReference>
<feature type="region of interest" description="Disordered" evidence="1">
    <location>
        <begin position="372"/>
        <end position="404"/>
    </location>
</feature>
<keyword evidence="3" id="KW-1185">Reference proteome</keyword>
<organism evidence="2 3">
    <name type="scientific">Colletotrichum navitas</name>
    <dbReference type="NCBI Taxonomy" id="681940"/>
    <lineage>
        <taxon>Eukaryota</taxon>
        <taxon>Fungi</taxon>
        <taxon>Dikarya</taxon>
        <taxon>Ascomycota</taxon>
        <taxon>Pezizomycotina</taxon>
        <taxon>Sordariomycetes</taxon>
        <taxon>Hypocreomycetidae</taxon>
        <taxon>Glomerellales</taxon>
        <taxon>Glomerellaceae</taxon>
        <taxon>Colletotrichum</taxon>
        <taxon>Colletotrichum graminicola species complex</taxon>
    </lineage>
</organism>
<evidence type="ECO:0000313" key="3">
    <source>
        <dbReference type="Proteomes" id="UP001230504"/>
    </source>
</evidence>